<dbReference type="GO" id="GO:0046943">
    <property type="term" value="F:carboxylic acid transmembrane transporter activity"/>
    <property type="evidence" value="ECO:0007669"/>
    <property type="project" value="TreeGrafter"/>
</dbReference>
<feature type="transmembrane region" description="Helical" evidence="5">
    <location>
        <begin position="165"/>
        <end position="186"/>
    </location>
</feature>
<evidence type="ECO:0000256" key="1">
    <source>
        <dbReference type="ARBA" id="ARBA00004141"/>
    </source>
</evidence>
<feature type="transmembrane region" description="Helical" evidence="5">
    <location>
        <begin position="434"/>
        <end position="454"/>
    </location>
</feature>
<dbReference type="AlphaFoldDB" id="A0A653K4S8"/>
<evidence type="ECO:0000256" key="2">
    <source>
        <dbReference type="ARBA" id="ARBA00022692"/>
    </source>
</evidence>
<feature type="transmembrane region" description="Helical" evidence="5">
    <location>
        <begin position="139"/>
        <end position="159"/>
    </location>
</feature>
<gene>
    <name evidence="7" type="primary">pcaK</name>
    <name evidence="7" type="ORF">ACI8B_230005</name>
</gene>
<evidence type="ECO:0000259" key="6">
    <source>
        <dbReference type="PROSITE" id="PS50850"/>
    </source>
</evidence>
<keyword evidence="3 5" id="KW-1133">Transmembrane helix</keyword>
<feature type="transmembrane region" description="Helical" evidence="5">
    <location>
        <begin position="344"/>
        <end position="363"/>
    </location>
</feature>
<feature type="transmembrane region" description="Helical" evidence="5">
    <location>
        <begin position="375"/>
        <end position="395"/>
    </location>
</feature>
<evidence type="ECO:0000256" key="4">
    <source>
        <dbReference type="ARBA" id="ARBA00023136"/>
    </source>
</evidence>
<reference evidence="7 8" key="1">
    <citation type="submission" date="2019-10" db="EMBL/GenBank/DDBJ databases">
        <authorList>
            <person name="Karimi E."/>
        </authorList>
    </citation>
    <scope>NUCLEOTIDE SEQUENCE [LARGE SCALE GENOMIC DNA]</scope>
    <source>
        <strain evidence="7">Acinetobacter sp. 8BE</strain>
    </source>
</reference>
<dbReference type="PROSITE" id="PS50850">
    <property type="entry name" value="MFS"/>
    <property type="match status" value="1"/>
</dbReference>
<dbReference type="InterPro" id="IPR011701">
    <property type="entry name" value="MFS"/>
</dbReference>
<dbReference type="SUPFAM" id="SSF103473">
    <property type="entry name" value="MFS general substrate transporter"/>
    <property type="match status" value="1"/>
</dbReference>
<keyword evidence="4 5" id="KW-0472">Membrane</keyword>
<dbReference type="GO" id="GO:0005886">
    <property type="term" value="C:plasma membrane"/>
    <property type="evidence" value="ECO:0007669"/>
    <property type="project" value="TreeGrafter"/>
</dbReference>
<protein>
    <submittedName>
        <fullName evidence="7">4-hydroxybenzoate transporter PcaK</fullName>
    </submittedName>
</protein>
<feature type="transmembrane region" description="Helical" evidence="5">
    <location>
        <begin position="198"/>
        <end position="220"/>
    </location>
</feature>
<dbReference type="CDD" id="cd17365">
    <property type="entry name" value="MFS_PcaK_like"/>
    <property type="match status" value="1"/>
</dbReference>
<accession>A0A653K4S8</accession>
<dbReference type="EMBL" id="CABWKZ010000016">
    <property type="protein sequence ID" value="VXA55607.1"/>
    <property type="molecule type" value="Genomic_DNA"/>
</dbReference>
<evidence type="ECO:0000313" key="7">
    <source>
        <dbReference type="EMBL" id="VXA55607.1"/>
    </source>
</evidence>
<evidence type="ECO:0000313" key="8">
    <source>
        <dbReference type="Proteomes" id="UP000430404"/>
    </source>
</evidence>
<dbReference type="PROSITE" id="PS00216">
    <property type="entry name" value="SUGAR_TRANSPORT_1"/>
    <property type="match status" value="1"/>
</dbReference>
<name>A0A653K4S8_9GAMM</name>
<dbReference type="Pfam" id="PF07690">
    <property type="entry name" value="MFS_1"/>
    <property type="match status" value="1"/>
</dbReference>
<keyword evidence="2 5" id="KW-0812">Transmembrane</keyword>
<feature type="transmembrane region" description="Helical" evidence="5">
    <location>
        <begin position="110"/>
        <end position="132"/>
    </location>
</feature>
<organism evidence="7 8">
    <name type="scientific">Acinetobacter proteolyticus</name>
    <dbReference type="NCBI Taxonomy" id="1776741"/>
    <lineage>
        <taxon>Bacteria</taxon>
        <taxon>Pseudomonadati</taxon>
        <taxon>Pseudomonadota</taxon>
        <taxon>Gammaproteobacteria</taxon>
        <taxon>Moraxellales</taxon>
        <taxon>Moraxellaceae</taxon>
        <taxon>Acinetobacter</taxon>
    </lineage>
</organism>
<dbReference type="Proteomes" id="UP000430404">
    <property type="component" value="Unassembled WGS sequence"/>
</dbReference>
<feature type="transmembrane region" description="Helical" evidence="5">
    <location>
        <begin position="226"/>
        <end position="248"/>
    </location>
</feature>
<dbReference type="PANTHER" id="PTHR23508:SF10">
    <property type="entry name" value="CARBOXYLIC ACID TRANSPORTER PROTEIN HOMOLOG"/>
    <property type="match status" value="1"/>
</dbReference>
<dbReference type="PROSITE" id="PS00217">
    <property type="entry name" value="SUGAR_TRANSPORT_2"/>
    <property type="match status" value="1"/>
</dbReference>
<feature type="transmembrane region" description="Helical" evidence="5">
    <location>
        <begin position="401"/>
        <end position="422"/>
    </location>
</feature>
<dbReference type="Gene3D" id="1.20.1250.20">
    <property type="entry name" value="MFS general substrate transporter like domains"/>
    <property type="match status" value="1"/>
</dbReference>
<dbReference type="InterPro" id="IPR036259">
    <property type="entry name" value="MFS_trans_sf"/>
</dbReference>
<feature type="transmembrane region" description="Helical" evidence="5">
    <location>
        <begin position="460"/>
        <end position="480"/>
    </location>
</feature>
<evidence type="ECO:0000256" key="3">
    <source>
        <dbReference type="ARBA" id="ARBA00022989"/>
    </source>
</evidence>
<dbReference type="InterPro" id="IPR020846">
    <property type="entry name" value="MFS_dom"/>
</dbReference>
<evidence type="ECO:0000256" key="5">
    <source>
        <dbReference type="SAM" id="Phobius"/>
    </source>
</evidence>
<feature type="transmembrane region" description="Helical" evidence="5">
    <location>
        <begin position="72"/>
        <end position="98"/>
    </location>
</feature>
<dbReference type="PANTHER" id="PTHR23508">
    <property type="entry name" value="CARBOXYLIC ACID TRANSPORTER PROTEIN HOMOLOG"/>
    <property type="match status" value="1"/>
</dbReference>
<dbReference type="InterPro" id="IPR005829">
    <property type="entry name" value="Sugar_transporter_CS"/>
</dbReference>
<comment type="subcellular location">
    <subcellularLocation>
        <location evidence="1">Membrane</location>
        <topology evidence="1">Multi-pass membrane protein</topology>
    </subcellularLocation>
</comment>
<feature type="domain" description="Major facilitator superfamily (MFS) profile" evidence="6">
    <location>
        <begin position="74"/>
        <end position="486"/>
    </location>
</feature>
<sequence length="496" mass="54024">MTILFSFIKTSSSTLKISDVCNQMILKERLTTHIELIQPTEVLTEFAFKGIKMKTVDVNTVINRDRLSPLQWLVFTLGFLVFFCDGLDTGIIGFIAPALLDDWGISKPELAPVLSAALVGMSIGAIISGPLADRFGRKGVIVFTTLLFSVFTILCGFASSTQDLMIYRFITGVGLGAAMPNISTIVSEYMPAKRKAFLTGLAGCGFMLGISCGGLLSAYLLENLGWAKVVILGGVIPLFLVVVLLLKLPESVPYLIKREQQAKAQQILAKIQGHVFTDTVKIELPHLDVDRSESPVKTVLGKYLWGSVMLWLCCFMSLLVFYLLTSWMPTILKTAGFSTQQFSLIAAIFPFGGVIGAIIMGWYMDKLNPTQVIKYAYLTAFIMFIVAGFVSSSILLLGISIFLIGALLTGAQSSLLPLAALFYPSQCRAVGVSWMHGIGRVGAIFGAFFGSYIFTYEISLGGIFYLLALPTFIAFIALSLKAMRQNNKVNPVLSTS</sequence>
<feature type="transmembrane region" description="Helical" evidence="5">
    <location>
        <begin position="303"/>
        <end position="324"/>
    </location>
</feature>
<proteinExistence type="predicted"/>